<organism evidence="2">
    <name type="scientific">Corethron hystrix</name>
    <dbReference type="NCBI Taxonomy" id="216773"/>
    <lineage>
        <taxon>Eukaryota</taxon>
        <taxon>Sar</taxon>
        <taxon>Stramenopiles</taxon>
        <taxon>Ochrophyta</taxon>
        <taxon>Bacillariophyta</taxon>
        <taxon>Coscinodiscophyceae</taxon>
        <taxon>Corethrophycidae</taxon>
        <taxon>Corethrales</taxon>
        <taxon>Corethraceae</taxon>
        <taxon>Corethron</taxon>
    </lineage>
</organism>
<accession>A0A7S1BGC9</accession>
<feature type="transmembrane region" description="Helical" evidence="1">
    <location>
        <begin position="108"/>
        <end position="128"/>
    </location>
</feature>
<keyword evidence="1" id="KW-0472">Membrane</keyword>
<reference evidence="2" key="1">
    <citation type="submission" date="2021-01" db="EMBL/GenBank/DDBJ databases">
        <authorList>
            <person name="Corre E."/>
            <person name="Pelletier E."/>
            <person name="Niang G."/>
            <person name="Scheremetjew M."/>
            <person name="Finn R."/>
            <person name="Kale V."/>
            <person name="Holt S."/>
            <person name="Cochrane G."/>
            <person name="Meng A."/>
            <person name="Brown T."/>
            <person name="Cohen L."/>
        </authorList>
    </citation>
    <scope>NUCLEOTIDE SEQUENCE</scope>
    <source>
        <strain evidence="2">308</strain>
    </source>
</reference>
<evidence type="ECO:0000256" key="1">
    <source>
        <dbReference type="SAM" id="Phobius"/>
    </source>
</evidence>
<feature type="transmembrane region" description="Helical" evidence="1">
    <location>
        <begin position="48"/>
        <end position="70"/>
    </location>
</feature>
<gene>
    <name evidence="2" type="ORF">CHYS00102_LOCUS12278</name>
</gene>
<feature type="transmembrane region" description="Helical" evidence="1">
    <location>
        <begin position="305"/>
        <end position="329"/>
    </location>
</feature>
<name>A0A7S1BGC9_9STRA</name>
<keyword evidence="1" id="KW-0812">Transmembrane</keyword>
<dbReference type="AlphaFoldDB" id="A0A7S1BGC9"/>
<dbReference type="EMBL" id="HBFR01016810">
    <property type="protein sequence ID" value="CAD8885081.1"/>
    <property type="molecule type" value="Transcribed_RNA"/>
</dbReference>
<protein>
    <submittedName>
        <fullName evidence="2">Uncharacterized protein</fullName>
    </submittedName>
</protein>
<sequence>MTTPKKNNVDHESIYEAPTEATLVFPYFCEGNTFDRHSKSFMLESSRIFSRNFVFSLGYTLLALAIQIIFGGTGGWAFPDGKPACLPDHSVNTNICYMVNTLTNGAESLKFLTGFILGGFLLSSVNMWRLRRTSYAALCGSTRNLLINICSLVEDPTERSVMARWALLGYELAVLKSRGLIDTVHAEKYLERHELLRSNEWERMVDGDRHTTVWFWIQTKACRLKRDERLDGTARQTLCDAVTLSRDKANDLMSSLDRDHPSPYIYICAFLTNFNLTFHSLRSGIEFSTWMYNHGWAVYKEPGMWAEVVVLFLYTSVLAMLFDVCALLYNPFGSRDIDINHRDIGRGIRNLGSCLSCHIFPETMDPRCTIQNES</sequence>
<evidence type="ECO:0000313" key="2">
    <source>
        <dbReference type="EMBL" id="CAD8885081.1"/>
    </source>
</evidence>
<keyword evidence="1" id="KW-1133">Transmembrane helix</keyword>
<proteinExistence type="predicted"/>